<comment type="caution">
    <text evidence="12">The sequence shown here is derived from an EMBL/GenBank/DDBJ whole genome shotgun (WGS) entry which is preliminary data.</text>
</comment>
<dbReference type="Gene3D" id="3.90.1860.10">
    <property type="entry name" value="tRNA-splicing ligase RtcB"/>
    <property type="match status" value="1"/>
</dbReference>
<dbReference type="InterPro" id="IPR001233">
    <property type="entry name" value="RtcB"/>
</dbReference>
<accession>A0A7Y6Q756</accession>
<evidence type="ECO:0000256" key="2">
    <source>
        <dbReference type="ARBA" id="ARBA00022723"/>
    </source>
</evidence>
<dbReference type="GO" id="GO:0003972">
    <property type="term" value="F:RNA ligase (ATP) activity"/>
    <property type="evidence" value="ECO:0007669"/>
    <property type="project" value="TreeGrafter"/>
</dbReference>
<evidence type="ECO:0000256" key="11">
    <source>
        <dbReference type="RuleBase" id="RU371113"/>
    </source>
</evidence>
<keyword evidence="13" id="KW-1185">Reference proteome</keyword>
<dbReference type="PANTHER" id="PTHR11118">
    <property type="entry name" value="RNA-SPLICING LIGASE RTCB HOMOLOG"/>
    <property type="match status" value="1"/>
</dbReference>
<feature type="binding site" evidence="9">
    <location>
        <begin position="394"/>
        <end position="397"/>
    </location>
    <ligand>
        <name>GMP</name>
        <dbReference type="ChEBI" id="CHEBI:58115"/>
    </ligand>
</feature>
<feature type="binding site" evidence="9">
    <location>
        <begin position="211"/>
        <end position="215"/>
    </location>
    <ligand>
        <name>GMP</name>
        <dbReference type="ChEBI" id="CHEBI:58115"/>
    </ligand>
</feature>
<feature type="binding site" evidence="9">
    <location>
        <begin position="330"/>
        <end position="331"/>
    </location>
    <ligand>
        <name>GMP</name>
        <dbReference type="ChEBI" id="CHEBI:58115"/>
    </ligand>
</feature>
<feature type="active site" description="GMP-histidine intermediate" evidence="8">
    <location>
        <position position="394"/>
    </location>
</feature>
<feature type="binding site" evidence="9">
    <location>
        <position position="479"/>
    </location>
    <ligand>
        <name>GMP</name>
        <dbReference type="ChEBI" id="CHEBI:58115"/>
    </ligand>
</feature>
<keyword evidence="6 10" id="KW-0464">Manganese</keyword>
<keyword evidence="3 9" id="KW-0547">Nucleotide-binding</keyword>
<organism evidence="12 13">
    <name type="scientific">Ensifer oleiphilus</name>
    <dbReference type="NCBI Taxonomy" id="2742698"/>
    <lineage>
        <taxon>Bacteria</taxon>
        <taxon>Pseudomonadati</taxon>
        <taxon>Pseudomonadota</taxon>
        <taxon>Alphaproteobacteria</taxon>
        <taxon>Hyphomicrobiales</taxon>
        <taxon>Rhizobiaceae</taxon>
        <taxon>Sinorhizobium/Ensifer group</taxon>
        <taxon>Ensifer</taxon>
    </lineage>
</organism>
<dbReference type="GO" id="GO:0006396">
    <property type="term" value="P:RNA processing"/>
    <property type="evidence" value="ECO:0007669"/>
    <property type="project" value="InterPro"/>
</dbReference>
<dbReference type="RefSeq" id="WP_176353733.1">
    <property type="nucleotide sequence ID" value="NZ_JABWDU010000003.1"/>
</dbReference>
<sequence length="480" mass="51166">MSTRHNPIVRNDIVSGHAIRSVVAIDEPEHQRARALGDLASALPSPEALASHGAVAGRIVTTPDFHPGKPVPVGLVADIENAVIPHLIGNDIGCGMRMIVLDDIREDDLEPDLEKHLRHVFFQGGRDIALTGWDRHAALRDGVPGLLESLAGKRQGLLARLDLAAAWADVARTSDDGCFRSDAIDRDFADYAAPDDRHRHDAILGTIGGGNHFVEFGVIERIVDGGLARIAGLKPQSVVIVVHSGSLDFGQRIGTAARERARQNSAAALDDRIVSEAGHADHYRRYMNGHANAANAAFVNRFLIGLAAVEALTRTIGRTVAHRLVYDAPHNTVWQAGSTVRHRKGACPARGPGTLKGSPYEWTGEPVILPGSMGDGTWLLRGLGATDGMESSAHGAGRRLSRQEARGAKTTLGGLRVIGPIDTASPAMRGRPDILAELQGRLKEEAPAAYRPIDQVVDPMVATGLVAPVARIRPVLTVKG</sequence>
<evidence type="ECO:0000313" key="12">
    <source>
        <dbReference type="EMBL" id="NVD40226.1"/>
    </source>
</evidence>
<evidence type="ECO:0000256" key="8">
    <source>
        <dbReference type="PIRSR" id="PIRSR601233-1"/>
    </source>
</evidence>
<dbReference type="PANTHER" id="PTHR11118:SF1">
    <property type="entry name" value="RNA-SPLICING LIGASE RTCB HOMOLOG"/>
    <property type="match status" value="1"/>
</dbReference>
<dbReference type="InterPro" id="IPR036025">
    <property type="entry name" value="RtcB-like_sf"/>
</dbReference>
<evidence type="ECO:0000313" key="13">
    <source>
        <dbReference type="Proteomes" id="UP000520198"/>
    </source>
</evidence>
<dbReference type="GO" id="GO:0170057">
    <property type="term" value="F:RNA ligase (GTP) activity"/>
    <property type="evidence" value="ECO:0007669"/>
    <property type="project" value="UniProtKB-EC"/>
</dbReference>
<evidence type="ECO:0000256" key="7">
    <source>
        <dbReference type="ARBA" id="ARBA00047746"/>
    </source>
</evidence>
<feature type="binding site" evidence="10">
    <location>
        <position position="212"/>
    </location>
    <ligand>
        <name>Mn(2+)</name>
        <dbReference type="ChEBI" id="CHEBI:29035"/>
        <label>1</label>
    </ligand>
</feature>
<feature type="binding site" evidence="10">
    <location>
        <position position="91"/>
    </location>
    <ligand>
        <name>Mn(2+)</name>
        <dbReference type="ChEBI" id="CHEBI:29035"/>
        <label>1</label>
    </ligand>
</feature>
<dbReference type="Proteomes" id="UP000520198">
    <property type="component" value="Unassembled WGS sequence"/>
</dbReference>
<dbReference type="Pfam" id="PF01139">
    <property type="entry name" value="RtcB"/>
    <property type="match status" value="1"/>
</dbReference>
<keyword evidence="1 11" id="KW-0436">Ligase</keyword>
<evidence type="ECO:0000256" key="5">
    <source>
        <dbReference type="ARBA" id="ARBA00023134"/>
    </source>
</evidence>
<keyword evidence="2 10" id="KW-0479">Metal-binding</keyword>
<dbReference type="SUPFAM" id="SSF103365">
    <property type="entry name" value="Hypothetical protein PH1602"/>
    <property type="match status" value="1"/>
</dbReference>
<evidence type="ECO:0000256" key="6">
    <source>
        <dbReference type="ARBA" id="ARBA00023211"/>
    </source>
</evidence>
<comment type="subunit">
    <text evidence="11">Monomer.</text>
</comment>
<dbReference type="EMBL" id="JABWDU010000003">
    <property type="protein sequence ID" value="NVD40226.1"/>
    <property type="molecule type" value="Genomic_DNA"/>
</dbReference>
<feature type="binding site" evidence="10">
    <location>
        <position position="243"/>
    </location>
    <ligand>
        <name>Mn(2+)</name>
        <dbReference type="ChEBI" id="CHEBI:29035"/>
        <label>2</label>
    </ligand>
</feature>
<dbReference type="GO" id="GO:0042245">
    <property type="term" value="P:RNA repair"/>
    <property type="evidence" value="ECO:0007669"/>
    <property type="project" value="UniProtKB-KW"/>
</dbReference>
<evidence type="ECO:0000256" key="9">
    <source>
        <dbReference type="PIRSR" id="PIRSR601233-2"/>
    </source>
</evidence>
<comment type="cofactor">
    <cofactor evidence="10 11">
        <name>Mn(2+)</name>
        <dbReference type="ChEBI" id="CHEBI:29035"/>
    </cofactor>
    <text evidence="10 11">Binds 2 manganese ions per subunit.</text>
</comment>
<comment type="catalytic activity">
    <reaction evidence="7">
        <text>a 3'-end 3'-phospho-ribonucleotide-RNA + a 5'-end dephospho-ribonucleoside-RNA + GTP = a ribonucleotidyl-ribonucleotide-RNA + GMP + diphosphate</text>
        <dbReference type="Rhea" id="RHEA:68076"/>
        <dbReference type="Rhea" id="RHEA-COMP:10463"/>
        <dbReference type="Rhea" id="RHEA-COMP:13936"/>
        <dbReference type="Rhea" id="RHEA-COMP:17355"/>
        <dbReference type="ChEBI" id="CHEBI:33019"/>
        <dbReference type="ChEBI" id="CHEBI:37565"/>
        <dbReference type="ChEBI" id="CHEBI:58115"/>
        <dbReference type="ChEBI" id="CHEBI:83062"/>
        <dbReference type="ChEBI" id="CHEBI:138284"/>
        <dbReference type="ChEBI" id="CHEBI:173118"/>
        <dbReference type="EC" id="6.5.1.8"/>
    </reaction>
</comment>
<evidence type="ECO:0000256" key="4">
    <source>
        <dbReference type="ARBA" id="ARBA00022800"/>
    </source>
</evidence>
<keyword evidence="4" id="KW-0692">RNA repair</keyword>
<dbReference type="EC" id="6.5.1.-" evidence="11"/>
<dbReference type="GO" id="GO:0046872">
    <property type="term" value="F:metal ion binding"/>
    <property type="evidence" value="ECO:0007669"/>
    <property type="project" value="UniProtKB-UniRule"/>
</dbReference>
<feature type="binding site" evidence="10">
    <location>
        <position position="330"/>
    </location>
    <ligand>
        <name>Mn(2+)</name>
        <dbReference type="ChEBI" id="CHEBI:29035"/>
        <label>2</label>
    </ligand>
</feature>
<evidence type="ECO:0000256" key="10">
    <source>
        <dbReference type="PIRSR" id="PIRSR601233-3"/>
    </source>
</evidence>
<feature type="binding site" evidence="9">
    <location>
        <begin position="370"/>
        <end position="373"/>
    </location>
    <ligand>
        <name>GMP</name>
        <dbReference type="ChEBI" id="CHEBI:58115"/>
    </ligand>
</feature>
<evidence type="ECO:0000256" key="1">
    <source>
        <dbReference type="ARBA" id="ARBA00022598"/>
    </source>
</evidence>
<proteinExistence type="inferred from homology"/>
<dbReference type="GO" id="GO:0005525">
    <property type="term" value="F:GTP binding"/>
    <property type="evidence" value="ECO:0007669"/>
    <property type="project" value="UniProtKB-KW"/>
</dbReference>
<dbReference type="AlphaFoldDB" id="A0A7Y6Q756"/>
<reference evidence="12 13" key="1">
    <citation type="submission" date="2020-06" db="EMBL/GenBank/DDBJ databases">
        <authorList>
            <person name="Grouzdev D.S."/>
        </authorList>
    </citation>
    <scope>NUCLEOTIDE SEQUENCE [LARGE SCALE GENOMIC DNA]</scope>
    <source>
        <strain evidence="12 13">HO-A22</strain>
    </source>
</reference>
<protein>
    <recommendedName>
        <fullName evidence="11">tRNA-splicing ligase RtcB</fullName>
        <ecNumber evidence="11">6.5.1.-</ecNumber>
    </recommendedName>
</protein>
<comment type="similarity">
    <text evidence="11">Belongs to the RtcB family.</text>
</comment>
<evidence type="ECO:0000256" key="3">
    <source>
        <dbReference type="ARBA" id="ARBA00022741"/>
    </source>
</evidence>
<gene>
    <name evidence="11" type="primary">rtcB</name>
    <name evidence="12" type="ORF">HT585_15265</name>
</gene>
<keyword evidence="5 9" id="KW-0342">GTP-binding</keyword>
<name>A0A7Y6Q756_9HYPH</name>